<proteinExistence type="predicted"/>
<reference evidence="1 2" key="1">
    <citation type="submission" date="2021-03" db="EMBL/GenBank/DDBJ databases">
        <title>Complete genome of Polaribacter_sp.SM13.</title>
        <authorList>
            <person name="Jeong S.W."/>
            <person name="Bae J.W."/>
        </authorList>
    </citation>
    <scope>NUCLEOTIDE SEQUENCE [LARGE SCALE GENOMIC DNA]</scope>
    <source>
        <strain evidence="1 2">SM13</strain>
    </source>
</reference>
<dbReference type="KEGG" id="pcea:J3359_03710"/>
<evidence type="ECO:0000313" key="1">
    <source>
        <dbReference type="EMBL" id="QTE23396.1"/>
    </source>
</evidence>
<sequence length="152" mass="18141">MKKVILCILTLTFFNCQSQNTKQKNNGEVEKDTIKPKTNVQVHKEYDENGNLISLDSTYTYFYSNIKGDSLLEKNFYKKFKSNFNHKLSSPLDSIFINDFFGNSPFKEPNFYTDDFFKNHFKNHQKKIDKMLKRMDSLKNSYYKKQKNLKQL</sequence>
<organism evidence="1 2">
    <name type="scientific">Polaribacter cellanae</name>
    <dbReference type="NCBI Taxonomy" id="2818493"/>
    <lineage>
        <taxon>Bacteria</taxon>
        <taxon>Pseudomonadati</taxon>
        <taxon>Bacteroidota</taxon>
        <taxon>Flavobacteriia</taxon>
        <taxon>Flavobacteriales</taxon>
        <taxon>Flavobacteriaceae</taxon>
    </lineage>
</organism>
<keyword evidence="2" id="KW-1185">Reference proteome</keyword>
<protein>
    <submittedName>
        <fullName evidence="1">Uncharacterized protein</fullName>
    </submittedName>
</protein>
<evidence type="ECO:0000313" key="2">
    <source>
        <dbReference type="Proteomes" id="UP000663920"/>
    </source>
</evidence>
<accession>A0A975CTZ8</accession>
<dbReference type="RefSeq" id="WP_208079406.1">
    <property type="nucleotide sequence ID" value="NZ_CP071869.1"/>
</dbReference>
<dbReference type="Proteomes" id="UP000663920">
    <property type="component" value="Chromosome"/>
</dbReference>
<name>A0A975CTZ8_9FLAO</name>
<gene>
    <name evidence="1" type="ORF">J3359_03710</name>
</gene>
<dbReference type="AlphaFoldDB" id="A0A975CTZ8"/>
<dbReference type="EMBL" id="CP071869">
    <property type="protein sequence ID" value="QTE23396.1"/>
    <property type="molecule type" value="Genomic_DNA"/>
</dbReference>